<comment type="caution">
    <text evidence="1">The sequence shown here is derived from an EMBL/GenBank/DDBJ whole genome shotgun (WGS) entry which is preliminary data.</text>
</comment>
<dbReference type="Proteomes" id="UP000639419">
    <property type="component" value="Unassembled WGS sequence"/>
</dbReference>
<dbReference type="Pfam" id="PF11663">
    <property type="entry name" value="Toxin_YhaV"/>
    <property type="match status" value="1"/>
</dbReference>
<accession>A0ABX2KV05</accession>
<dbReference type="InterPro" id="IPR021679">
    <property type="entry name" value="Toxin_endonuclease_YhaV"/>
</dbReference>
<proteinExistence type="predicted"/>
<evidence type="ECO:0000313" key="2">
    <source>
        <dbReference type="Proteomes" id="UP000639419"/>
    </source>
</evidence>
<organism evidence="1 2">
    <name type="scientific">Azospirillum formosense</name>
    <dbReference type="NCBI Taxonomy" id="861533"/>
    <lineage>
        <taxon>Bacteria</taxon>
        <taxon>Pseudomonadati</taxon>
        <taxon>Pseudomonadota</taxon>
        <taxon>Alphaproteobacteria</taxon>
        <taxon>Rhodospirillales</taxon>
        <taxon>Azospirillaceae</taxon>
        <taxon>Azospirillum</taxon>
    </lineage>
</organism>
<sequence length="142" mass="16489">MHPAFKGRYDTLVDSVERLKVADAEGYVSHPQAKLLKRINELILDEIPSKPGDPKYRQGKTLGSAYKDWFRAKFFSRFRLFFRYSTDQRIIIFCWLNDENTLRQAGSDTDPYAVFAKMIRAGNPPNDWEELIKVVVGETKKV</sequence>
<protein>
    <submittedName>
        <fullName evidence="1">Toxin YhaV</fullName>
    </submittedName>
</protein>
<keyword evidence="2" id="KW-1185">Reference proteome</keyword>
<dbReference type="EMBL" id="WHOR01000016">
    <property type="protein sequence ID" value="NUB18377.1"/>
    <property type="molecule type" value="Genomic_DNA"/>
</dbReference>
<gene>
    <name evidence="1" type="ORF">GBZ26_03950</name>
</gene>
<evidence type="ECO:0000313" key="1">
    <source>
        <dbReference type="EMBL" id="NUB18377.1"/>
    </source>
</evidence>
<name>A0ABX2KV05_9PROT</name>
<reference evidence="1 2" key="1">
    <citation type="submission" date="2019-10" db="EMBL/GenBank/DDBJ databases">
        <title>Genome sequence of Azospirillum formosense CC-Nfb-7.</title>
        <authorList>
            <person name="Ambrosini A."/>
            <person name="Sant'Anna F.H."/>
            <person name="Cassan F.D."/>
            <person name="Souza E.M."/>
            <person name="Passaglia L.M.P."/>
        </authorList>
    </citation>
    <scope>NUCLEOTIDE SEQUENCE [LARGE SCALE GENOMIC DNA]</scope>
    <source>
        <strain evidence="1 2">CC-NFb-7</strain>
    </source>
</reference>